<keyword evidence="4" id="KW-0472">Membrane</keyword>
<evidence type="ECO:0000259" key="6">
    <source>
        <dbReference type="Pfam" id="PF04116"/>
    </source>
</evidence>
<keyword evidence="3" id="KW-1133">Transmembrane helix</keyword>
<evidence type="ECO:0000313" key="7">
    <source>
        <dbReference type="EMBL" id="KAG9238712.1"/>
    </source>
</evidence>
<dbReference type="GO" id="GO:0008610">
    <property type="term" value="P:lipid biosynthetic process"/>
    <property type="evidence" value="ECO:0007669"/>
    <property type="project" value="InterPro"/>
</dbReference>
<evidence type="ECO:0000256" key="4">
    <source>
        <dbReference type="ARBA" id="ARBA00023136"/>
    </source>
</evidence>
<comment type="subcellular location">
    <subcellularLocation>
        <location evidence="1">Membrane</location>
    </subcellularLocation>
</comment>
<evidence type="ECO:0000256" key="3">
    <source>
        <dbReference type="ARBA" id="ARBA00022989"/>
    </source>
</evidence>
<dbReference type="InterPro" id="IPR050307">
    <property type="entry name" value="Sterol_Desaturase_Related"/>
</dbReference>
<reference evidence="7" key="1">
    <citation type="journal article" date="2021" name="IMA Fungus">
        <title>Genomic characterization of three marine fungi, including Emericellopsis atlantica sp. nov. with signatures of a generalist lifestyle and marine biomass degradation.</title>
        <authorList>
            <person name="Hagestad O.C."/>
            <person name="Hou L."/>
            <person name="Andersen J.H."/>
            <person name="Hansen E.H."/>
            <person name="Altermark B."/>
            <person name="Li C."/>
            <person name="Kuhnert E."/>
            <person name="Cox R.J."/>
            <person name="Crous P.W."/>
            <person name="Spatafora J.W."/>
            <person name="Lail K."/>
            <person name="Amirebrahimi M."/>
            <person name="Lipzen A."/>
            <person name="Pangilinan J."/>
            <person name="Andreopoulos W."/>
            <person name="Hayes R.D."/>
            <person name="Ng V."/>
            <person name="Grigoriev I.V."/>
            <person name="Jackson S.A."/>
            <person name="Sutton T.D.S."/>
            <person name="Dobson A.D.W."/>
            <person name="Rama T."/>
        </authorList>
    </citation>
    <scope>NUCLEOTIDE SEQUENCE</scope>
    <source>
        <strain evidence="7">TRa018bII</strain>
    </source>
</reference>
<feature type="domain" description="Fatty acid hydroxylase" evidence="6">
    <location>
        <begin position="144"/>
        <end position="274"/>
    </location>
</feature>
<dbReference type="OrthoDB" id="408954at2759"/>
<evidence type="ECO:0000256" key="1">
    <source>
        <dbReference type="ARBA" id="ARBA00004370"/>
    </source>
</evidence>
<accession>A0A9P7YSP8</accession>
<evidence type="ECO:0000256" key="2">
    <source>
        <dbReference type="ARBA" id="ARBA00022692"/>
    </source>
</evidence>
<dbReference type="EMBL" id="MU251366">
    <property type="protein sequence ID" value="KAG9238712.1"/>
    <property type="molecule type" value="Genomic_DNA"/>
</dbReference>
<dbReference type="PANTHER" id="PTHR11863">
    <property type="entry name" value="STEROL DESATURASE"/>
    <property type="match status" value="1"/>
</dbReference>
<comment type="caution">
    <text evidence="7">The sequence shown here is derived from an EMBL/GenBank/DDBJ whole genome shotgun (WGS) entry which is preliminary data.</text>
</comment>
<proteinExistence type="predicted"/>
<dbReference type="Pfam" id="PF04116">
    <property type="entry name" value="FA_hydroxylase"/>
    <property type="match status" value="1"/>
</dbReference>
<name>A0A9P7YSP8_9HELO</name>
<evidence type="ECO:0000256" key="5">
    <source>
        <dbReference type="SAM" id="MobiDB-lite"/>
    </source>
</evidence>
<feature type="compositionally biased region" description="Basic and acidic residues" evidence="5">
    <location>
        <begin position="303"/>
        <end position="319"/>
    </location>
</feature>
<organism evidence="7 8">
    <name type="scientific">Amylocarpus encephaloides</name>
    <dbReference type="NCBI Taxonomy" id="45428"/>
    <lineage>
        <taxon>Eukaryota</taxon>
        <taxon>Fungi</taxon>
        <taxon>Dikarya</taxon>
        <taxon>Ascomycota</taxon>
        <taxon>Pezizomycotina</taxon>
        <taxon>Leotiomycetes</taxon>
        <taxon>Helotiales</taxon>
        <taxon>Helotiales incertae sedis</taxon>
        <taxon>Amylocarpus</taxon>
    </lineage>
</organism>
<gene>
    <name evidence="7" type="ORF">BJ875DRAFT_13463</name>
</gene>
<dbReference type="AlphaFoldDB" id="A0A9P7YSP8"/>
<evidence type="ECO:0000313" key="8">
    <source>
        <dbReference type="Proteomes" id="UP000824998"/>
    </source>
</evidence>
<sequence length="325" mass="36088">MYVELPHSLTSRWIDLQTGSTLVLSQPPLTVEVLGVLGIRTIFWLLPSTLFLIFDTAVPSIAVSIKTQDESALPIRTTNGRGPKKGGPVWYRVIALSAFNLLLCASIQAGVELLLTEVLSFRSALQVTTTLPMPWSIVKHVVRSLLLREGLQYYIHRFILHAKQGNWLSGLHKTYFHSISAPYSFAAHYDHPAPYVLFRFIPTYLPSVILRTHLLTYLMTLSIITMEETLTLSGYSVVPGIMLGGIARRQDLHSEARGKGNFAPLGILDWIHGTSIGGDVVNDMRDEADKHNVSGRSSNALESAKESGRKGVKAMDTRRKNARRS</sequence>
<dbReference type="GO" id="GO:0016020">
    <property type="term" value="C:membrane"/>
    <property type="evidence" value="ECO:0007669"/>
    <property type="project" value="UniProtKB-SubCell"/>
</dbReference>
<dbReference type="GO" id="GO:0016491">
    <property type="term" value="F:oxidoreductase activity"/>
    <property type="evidence" value="ECO:0007669"/>
    <property type="project" value="InterPro"/>
</dbReference>
<protein>
    <recommendedName>
        <fullName evidence="6">Fatty acid hydroxylase domain-containing protein</fullName>
    </recommendedName>
</protein>
<keyword evidence="2" id="KW-0812">Transmembrane</keyword>
<dbReference type="InterPro" id="IPR006694">
    <property type="entry name" value="Fatty_acid_hydroxylase"/>
</dbReference>
<keyword evidence="8" id="KW-1185">Reference proteome</keyword>
<dbReference type="Proteomes" id="UP000824998">
    <property type="component" value="Unassembled WGS sequence"/>
</dbReference>
<dbReference type="GO" id="GO:0005506">
    <property type="term" value="F:iron ion binding"/>
    <property type="evidence" value="ECO:0007669"/>
    <property type="project" value="InterPro"/>
</dbReference>
<feature type="region of interest" description="Disordered" evidence="5">
    <location>
        <begin position="289"/>
        <end position="325"/>
    </location>
</feature>